<name>A0A127VG65_9SPHI</name>
<feature type="transmembrane region" description="Helical" evidence="1">
    <location>
        <begin position="20"/>
        <end position="47"/>
    </location>
</feature>
<evidence type="ECO:0000313" key="2">
    <source>
        <dbReference type="EMBL" id="AMQ00232.1"/>
    </source>
</evidence>
<accession>A0A127VG65</accession>
<gene>
    <name evidence="2" type="ORF">AY601_3364</name>
</gene>
<dbReference type="KEGG" id="pcm:AY601_3364"/>
<keyword evidence="1" id="KW-0812">Transmembrane</keyword>
<dbReference type="EMBL" id="CP014504">
    <property type="protein sequence ID" value="AMQ00232.1"/>
    <property type="molecule type" value="Genomic_DNA"/>
</dbReference>
<dbReference type="Proteomes" id="UP000071561">
    <property type="component" value="Chromosome"/>
</dbReference>
<keyword evidence="3" id="KW-1185">Reference proteome</keyword>
<reference evidence="2 3" key="1">
    <citation type="submission" date="2016-03" db="EMBL/GenBank/DDBJ databases">
        <title>Complete genome sequence of Pedobacter cryoconitis PAMC 27485.</title>
        <authorList>
            <person name="Lee J."/>
            <person name="Kim O.-S."/>
        </authorList>
    </citation>
    <scope>NUCLEOTIDE SEQUENCE [LARGE SCALE GENOMIC DNA]</scope>
    <source>
        <strain evidence="2 3">PAMC 27485</strain>
    </source>
</reference>
<proteinExistence type="predicted"/>
<protein>
    <submittedName>
        <fullName evidence="2">Uncharacterized protein</fullName>
    </submittedName>
</protein>
<dbReference type="OrthoDB" id="1360114at2"/>
<organism evidence="2 3">
    <name type="scientific">Pedobacter cryoconitis</name>
    <dbReference type="NCBI Taxonomy" id="188932"/>
    <lineage>
        <taxon>Bacteria</taxon>
        <taxon>Pseudomonadati</taxon>
        <taxon>Bacteroidota</taxon>
        <taxon>Sphingobacteriia</taxon>
        <taxon>Sphingobacteriales</taxon>
        <taxon>Sphingobacteriaceae</taxon>
        <taxon>Pedobacter</taxon>
    </lineage>
</organism>
<evidence type="ECO:0000256" key="1">
    <source>
        <dbReference type="SAM" id="Phobius"/>
    </source>
</evidence>
<dbReference type="RefSeq" id="WP_068403073.1">
    <property type="nucleotide sequence ID" value="NZ_CP014504.1"/>
</dbReference>
<feature type="transmembrane region" description="Helical" evidence="1">
    <location>
        <begin position="59"/>
        <end position="79"/>
    </location>
</feature>
<evidence type="ECO:0000313" key="3">
    <source>
        <dbReference type="Proteomes" id="UP000071561"/>
    </source>
</evidence>
<sequence length="274" mass="30717">MNQTQDPGALNSKHSPGKGFTYFAIFILILFSAISGFIYFGAIVAVQEGKVSFSGDISVLYWAIAFIMALGVGILLLALKQSKGKTFYLYEKGIVIEGNGQSKTQLFEDLEDLYLFSSGRTFLTNNIAFRNRKDGNWETITARYPKVFKAIDFITTQHEALYVPKALKELEANKSVTFHYIDYDTALGKKLFATGTQSFLNVQSKEIIVTRDHLAIDSTKIRISELNHFAANNWISKISLRDKENNTVFSTATNGIFSGKSFVSLMDRLINHTK</sequence>
<dbReference type="PATRIC" id="fig|188932.3.peg.3500"/>
<keyword evidence="1" id="KW-1133">Transmembrane helix</keyword>
<dbReference type="AlphaFoldDB" id="A0A127VG65"/>
<keyword evidence="1" id="KW-0472">Membrane</keyword>